<organism evidence="3 4">
    <name type="scientific">Alkalibacterium subtropicum</name>
    <dbReference type="NCBI Taxonomy" id="753702"/>
    <lineage>
        <taxon>Bacteria</taxon>
        <taxon>Bacillati</taxon>
        <taxon>Bacillota</taxon>
        <taxon>Bacilli</taxon>
        <taxon>Lactobacillales</taxon>
        <taxon>Carnobacteriaceae</taxon>
        <taxon>Alkalibacterium</taxon>
    </lineage>
</organism>
<proteinExistence type="predicted"/>
<keyword evidence="2" id="KW-1133">Transmembrane helix</keyword>
<protein>
    <submittedName>
        <fullName evidence="3">Uncharacterized protein</fullName>
    </submittedName>
</protein>
<evidence type="ECO:0000313" key="3">
    <source>
        <dbReference type="EMBL" id="SFC44545.1"/>
    </source>
</evidence>
<dbReference type="EMBL" id="FOLT01000007">
    <property type="protein sequence ID" value="SFC44545.1"/>
    <property type="molecule type" value="Genomic_DNA"/>
</dbReference>
<feature type="coiled-coil region" evidence="1">
    <location>
        <begin position="26"/>
        <end position="53"/>
    </location>
</feature>
<evidence type="ECO:0000313" key="4">
    <source>
        <dbReference type="Proteomes" id="UP000199612"/>
    </source>
</evidence>
<sequence>MKKFYAYLGFTFLSFAALIMIGFLVVAFLSARLDVSKERLDKREQERSALEDHWIASHKHKLEESFLRIADITLEEDTGTIEWEGSDDASGTVHFNIDSEGTIVYLDNISEFPKYPSYPKYFRDAIHTEMN</sequence>
<keyword evidence="2" id="KW-0472">Membrane</keyword>
<dbReference type="RefSeq" id="WP_091530245.1">
    <property type="nucleotide sequence ID" value="NZ_FOLT01000007.1"/>
</dbReference>
<keyword evidence="1" id="KW-0175">Coiled coil</keyword>
<dbReference type="OrthoDB" id="2166984at2"/>
<feature type="transmembrane region" description="Helical" evidence="2">
    <location>
        <begin position="6"/>
        <end position="29"/>
    </location>
</feature>
<dbReference type="AlphaFoldDB" id="A0A1I1J838"/>
<gene>
    <name evidence="3" type="ORF">SAMN04488102_10718</name>
</gene>
<keyword evidence="2" id="KW-0812">Transmembrane</keyword>
<name>A0A1I1J838_9LACT</name>
<dbReference type="STRING" id="753702.SAMN04488102_10718"/>
<dbReference type="Proteomes" id="UP000199612">
    <property type="component" value="Unassembled WGS sequence"/>
</dbReference>
<evidence type="ECO:0000256" key="1">
    <source>
        <dbReference type="SAM" id="Coils"/>
    </source>
</evidence>
<accession>A0A1I1J838</accession>
<evidence type="ECO:0000256" key="2">
    <source>
        <dbReference type="SAM" id="Phobius"/>
    </source>
</evidence>
<reference evidence="4" key="1">
    <citation type="submission" date="2016-10" db="EMBL/GenBank/DDBJ databases">
        <authorList>
            <person name="Varghese N."/>
            <person name="Submissions S."/>
        </authorList>
    </citation>
    <scope>NUCLEOTIDE SEQUENCE [LARGE SCALE GENOMIC DNA]</scope>
    <source>
        <strain evidence="4">DSM 23664</strain>
    </source>
</reference>
<keyword evidence="4" id="KW-1185">Reference proteome</keyword>